<keyword evidence="3" id="KW-1133">Transmembrane helix</keyword>
<evidence type="ECO:0000313" key="5">
    <source>
        <dbReference type="EMBL" id="WWD19342.1"/>
    </source>
</evidence>
<reference evidence="5" key="1">
    <citation type="submission" date="2017-08" db="EMBL/GenBank/DDBJ databases">
        <authorList>
            <person name="Cuomo C."/>
            <person name="Billmyre B."/>
            <person name="Heitman J."/>
        </authorList>
    </citation>
    <scope>NUCLEOTIDE SEQUENCE</scope>
    <source>
        <strain evidence="5">CBS 12478</strain>
    </source>
</reference>
<dbReference type="Pfam" id="PF07690">
    <property type="entry name" value="MFS_1"/>
    <property type="match status" value="1"/>
</dbReference>
<organism evidence="5 6">
    <name type="scientific">Kwoniella shandongensis</name>
    <dbReference type="NCBI Taxonomy" id="1734106"/>
    <lineage>
        <taxon>Eukaryota</taxon>
        <taxon>Fungi</taxon>
        <taxon>Dikarya</taxon>
        <taxon>Basidiomycota</taxon>
        <taxon>Agaricomycotina</taxon>
        <taxon>Tremellomycetes</taxon>
        <taxon>Tremellales</taxon>
        <taxon>Cryptococcaceae</taxon>
        <taxon>Kwoniella</taxon>
    </lineage>
</organism>
<dbReference type="InterPro" id="IPR036259">
    <property type="entry name" value="MFS_trans_sf"/>
</dbReference>
<keyword evidence="6" id="KW-1185">Reference proteome</keyword>
<keyword evidence="4" id="KW-0472">Membrane</keyword>
<dbReference type="EMBL" id="CP144056">
    <property type="protein sequence ID" value="WWD19342.1"/>
    <property type="molecule type" value="Genomic_DNA"/>
</dbReference>
<dbReference type="PROSITE" id="PS50850">
    <property type="entry name" value="MFS"/>
    <property type="match status" value="1"/>
</dbReference>
<dbReference type="Proteomes" id="UP000322225">
    <property type="component" value="Chromosome 6"/>
</dbReference>
<dbReference type="PANTHER" id="PTHR23502:SF48">
    <property type="entry name" value="MULTIDRUG TRANSPORTER, PUTATIVE (AFU_ORTHOLOGUE AFUA_5G02700)-RELATED"/>
    <property type="match status" value="1"/>
</dbReference>
<evidence type="ECO:0000256" key="3">
    <source>
        <dbReference type="ARBA" id="ARBA00022989"/>
    </source>
</evidence>
<accession>A0A5M6C738</accession>
<dbReference type="CDD" id="cd17323">
    <property type="entry name" value="MFS_Tpo1_MDR_like"/>
    <property type="match status" value="1"/>
</dbReference>
<protein>
    <submittedName>
        <fullName evidence="5">Uncharacterized protein</fullName>
    </submittedName>
</protein>
<dbReference type="FunFam" id="1.20.1250.20:FF:000011">
    <property type="entry name" value="MFS multidrug transporter, putative"/>
    <property type="match status" value="1"/>
</dbReference>
<dbReference type="KEGG" id="ksn:43585806"/>
<keyword evidence="2" id="KW-0812">Transmembrane</keyword>
<evidence type="ECO:0000256" key="2">
    <source>
        <dbReference type="ARBA" id="ARBA00022692"/>
    </source>
</evidence>
<dbReference type="OrthoDB" id="6770063at2759"/>
<reference evidence="5" key="2">
    <citation type="submission" date="2024-01" db="EMBL/GenBank/DDBJ databases">
        <title>Comparative genomics of Cryptococcus and Kwoniella reveals pathogenesis evolution and contrasting modes of karyotype evolution via chromosome fusion or intercentromeric recombination.</title>
        <authorList>
            <person name="Coelho M.A."/>
            <person name="David-Palma M."/>
            <person name="Shea T."/>
            <person name="Bowers K."/>
            <person name="McGinley-Smith S."/>
            <person name="Mohammad A.W."/>
            <person name="Gnirke A."/>
            <person name="Yurkov A.M."/>
            <person name="Nowrousian M."/>
            <person name="Sun S."/>
            <person name="Cuomo C.A."/>
            <person name="Heitman J."/>
        </authorList>
    </citation>
    <scope>NUCLEOTIDE SEQUENCE</scope>
    <source>
        <strain evidence="5">CBS 12478</strain>
    </source>
</reference>
<comment type="subcellular location">
    <subcellularLocation>
        <location evidence="1">Membrane</location>
        <topology evidence="1">Multi-pass membrane protein</topology>
    </subcellularLocation>
</comment>
<dbReference type="Gene3D" id="1.20.1250.20">
    <property type="entry name" value="MFS general substrate transporter like domains"/>
    <property type="match status" value="1"/>
</dbReference>
<proteinExistence type="predicted"/>
<evidence type="ECO:0000256" key="1">
    <source>
        <dbReference type="ARBA" id="ARBA00004141"/>
    </source>
</evidence>
<dbReference type="GeneID" id="43585806"/>
<evidence type="ECO:0000256" key="4">
    <source>
        <dbReference type="ARBA" id="ARBA00023136"/>
    </source>
</evidence>
<dbReference type="GO" id="GO:0022857">
    <property type="term" value="F:transmembrane transporter activity"/>
    <property type="evidence" value="ECO:0007669"/>
    <property type="project" value="InterPro"/>
</dbReference>
<sequence length="544" mass="59606">MDRVLAEPEATAHNHQLKGLDAVNFPSYTEGGPQTDEYTTETPAGYMDEPLSHSTSLTAHSAGGIADEKGVKYKIVTFTEHDPENPRNKSVGKKWFQTLVVSFTCFAVAIGSSLIVMDMEKAAIEFNCNIDIIHLTVTLFVFGFGIGPLFFAPLSEIAGRRPVIVVSMGLYFLFTFPSAFAHNKQTLVIGRALAGLSASAPMTVIGGSIADLWDTKDRGLPMAIFSGTVFIGPVIGPVIAGFLTVKGWRANYYLLLGISGAAWLLTTFFLPETYAVVILRKRAQKLRKETGDESYVTEQELHKQPLSVVIKTSLVRPMQLLFTEPIVLLFTLYLSLIYALLYLLFFAVPIVFGEIHGWPIGSIGLAFIPILIGMMLTFGTVLPWQAKHYARKNAECEANGTTVPPETRLPSMMVGSIVLPIGFFIFAWTSYSDVHWIAPCFGTALFGFAMIAIYVGANSYIVDSFSNYAASAMAAKTFLTRLVGGAIPMFVDRLYHSRMQPRWASCLLALIATCMLPIPFVFYRYGSQIRAMSKRSGAGTPAGH</sequence>
<dbReference type="AlphaFoldDB" id="A0A5M6C738"/>
<dbReference type="InterPro" id="IPR011701">
    <property type="entry name" value="MFS"/>
</dbReference>
<dbReference type="RefSeq" id="XP_031863862.1">
    <property type="nucleotide sequence ID" value="XM_032001699.1"/>
</dbReference>
<dbReference type="PANTHER" id="PTHR23502">
    <property type="entry name" value="MAJOR FACILITATOR SUPERFAMILY"/>
    <property type="match status" value="1"/>
</dbReference>
<name>A0A5M6C738_9TREE</name>
<gene>
    <name evidence="5" type="ORF">CI109_103801</name>
</gene>
<dbReference type="InterPro" id="IPR020846">
    <property type="entry name" value="MFS_dom"/>
</dbReference>
<dbReference type="GO" id="GO:0005886">
    <property type="term" value="C:plasma membrane"/>
    <property type="evidence" value="ECO:0007669"/>
    <property type="project" value="TreeGrafter"/>
</dbReference>
<evidence type="ECO:0000313" key="6">
    <source>
        <dbReference type="Proteomes" id="UP000322225"/>
    </source>
</evidence>
<dbReference type="SUPFAM" id="SSF103473">
    <property type="entry name" value="MFS general substrate transporter"/>
    <property type="match status" value="1"/>
</dbReference>